<feature type="domain" description="C-type lectin" evidence="2">
    <location>
        <begin position="31"/>
        <end position="171"/>
    </location>
</feature>
<evidence type="ECO:0000256" key="1">
    <source>
        <dbReference type="SAM" id="SignalP"/>
    </source>
</evidence>
<organism evidence="3 4">
    <name type="scientific">Caenorhabditis bovis</name>
    <dbReference type="NCBI Taxonomy" id="2654633"/>
    <lineage>
        <taxon>Eukaryota</taxon>
        <taxon>Metazoa</taxon>
        <taxon>Ecdysozoa</taxon>
        <taxon>Nematoda</taxon>
        <taxon>Chromadorea</taxon>
        <taxon>Rhabditida</taxon>
        <taxon>Rhabditina</taxon>
        <taxon>Rhabditomorpha</taxon>
        <taxon>Rhabditoidea</taxon>
        <taxon>Rhabditidae</taxon>
        <taxon>Peloderinae</taxon>
        <taxon>Caenorhabditis</taxon>
    </lineage>
</organism>
<dbReference type="SMART" id="SM00034">
    <property type="entry name" value="CLECT"/>
    <property type="match status" value="1"/>
</dbReference>
<feature type="signal peptide" evidence="1">
    <location>
        <begin position="1"/>
        <end position="17"/>
    </location>
</feature>
<keyword evidence="4" id="KW-1185">Reference proteome</keyword>
<dbReference type="Proteomes" id="UP000494206">
    <property type="component" value="Unassembled WGS sequence"/>
</dbReference>
<dbReference type="SUPFAM" id="SSF56436">
    <property type="entry name" value="C-type lectin-like"/>
    <property type="match status" value="1"/>
</dbReference>
<dbReference type="CDD" id="cd00037">
    <property type="entry name" value="CLECT"/>
    <property type="match status" value="1"/>
</dbReference>
<reference evidence="3 4" key="1">
    <citation type="submission" date="2020-04" db="EMBL/GenBank/DDBJ databases">
        <authorList>
            <person name="Laetsch R D."/>
            <person name="Stevens L."/>
            <person name="Kumar S."/>
            <person name="Blaxter L. M."/>
        </authorList>
    </citation>
    <scope>NUCLEOTIDE SEQUENCE [LARGE SCALE GENOMIC DNA]</scope>
</reference>
<dbReference type="Gene3D" id="3.10.100.10">
    <property type="entry name" value="Mannose-Binding Protein A, subunit A"/>
    <property type="match status" value="1"/>
</dbReference>
<dbReference type="InterPro" id="IPR001304">
    <property type="entry name" value="C-type_lectin-like"/>
</dbReference>
<dbReference type="InterPro" id="IPR016186">
    <property type="entry name" value="C-type_lectin-like/link_sf"/>
</dbReference>
<accession>A0A8S1EU46</accession>
<comment type="caution">
    <text evidence="3">The sequence shown here is derived from an EMBL/GenBank/DDBJ whole genome shotgun (WGS) entry which is preliminary data.</text>
</comment>
<dbReference type="InterPro" id="IPR016187">
    <property type="entry name" value="CTDL_fold"/>
</dbReference>
<gene>
    <name evidence="3" type="ORF">CBOVIS_LOCUS5622</name>
</gene>
<dbReference type="Pfam" id="PF00059">
    <property type="entry name" value="Lectin_C"/>
    <property type="match status" value="1"/>
</dbReference>
<evidence type="ECO:0000313" key="4">
    <source>
        <dbReference type="Proteomes" id="UP000494206"/>
    </source>
</evidence>
<dbReference type="PANTHER" id="PTHR23124">
    <property type="entry name" value="C-TYPE LECTIN DOMAIN-CONTAINING PROTEIN-RELATED-RELATED"/>
    <property type="match status" value="1"/>
</dbReference>
<dbReference type="EMBL" id="CADEPM010000003">
    <property type="protein sequence ID" value="CAB3403104.1"/>
    <property type="molecule type" value="Genomic_DNA"/>
</dbReference>
<feature type="chain" id="PRO_5035941751" description="C-type lectin domain-containing protein" evidence="1">
    <location>
        <begin position="18"/>
        <end position="196"/>
    </location>
</feature>
<dbReference type="AlphaFoldDB" id="A0A8S1EU46"/>
<protein>
    <recommendedName>
        <fullName evidence="2">C-type lectin domain-containing protein</fullName>
    </recommendedName>
</protein>
<sequence>MKTLVASLALLVVVVRCSPCPRGWNLFDRKSGGWCIGVFSGTVTRDAAEEECQGRGATLSGIESAAERRQVVQMAKASLQSINQPNGAFWLGAKRKDNCMGTNYRSGDCIYNQFEWTDGETEGVRGFYFRPGQPDNSQLNQNCLYMFVGEPNTPDRWGPNNPGEMDDSACTYSFNNDFQNKIRAIQGFVCGRPAVS</sequence>
<proteinExistence type="predicted"/>
<evidence type="ECO:0000259" key="2">
    <source>
        <dbReference type="PROSITE" id="PS50041"/>
    </source>
</evidence>
<keyword evidence="1" id="KW-0732">Signal</keyword>
<name>A0A8S1EU46_9PELO</name>
<dbReference type="OrthoDB" id="5796004at2759"/>
<evidence type="ECO:0000313" key="3">
    <source>
        <dbReference type="EMBL" id="CAB3403104.1"/>
    </source>
</evidence>
<dbReference type="PROSITE" id="PS50041">
    <property type="entry name" value="C_TYPE_LECTIN_2"/>
    <property type="match status" value="1"/>
</dbReference>